<evidence type="ECO:0000313" key="1">
    <source>
        <dbReference type="EMBL" id="OWF49910.1"/>
    </source>
</evidence>
<dbReference type="EMBL" id="NEDP02002897">
    <property type="protein sequence ID" value="OWF49910.1"/>
    <property type="molecule type" value="Genomic_DNA"/>
</dbReference>
<gene>
    <name evidence="1" type="ORF">KP79_PYT04000</name>
</gene>
<name>A0A210QME5_MIZYE</name>
<accession>A0A210QME5</accession>
<organism evidence="1 2">
    <name type="scientific">Mizuhopecten yessoensis</name>
    <name type="common">Japanese scallop</name>
    <name type="synonym">Patinopecten yessoensis</name>
    <dbReference type="NCBI Taxonomy" id="6573"/>
    <lineage>
        <taxon>Eukaryota</taxon>
        <taxon>Metazoa</taxon>
        <taxon>Spiralia</taxon>
        <taxon>Lophotrochozoa</taxon>
        <taxon>Mollusca</taxon>
        <taxon>Bivalvia</taxon>
        <taxon>Autobranchia</taxon>
        <taxon>Pteriomorphia</taxon>
        <taxon>Pectinida</taxon>
        <taxon>Pectinoidea</taxon>
        <taxon>Pectinidae</taxon>
        <taxon>Mizuhopecten</taxon>
    </lineage>
</organism>
<dbReference type="Proteomes" id="UP000242188">
    <property type="component" value="Unassembled WGS sequence"/>
</dbReference>
<sequence>MFRGRLGAVQRLEDRHRKYYCVMNDVAKHKQENTVNYIRKEKQDFGIQREKSMAKVRQKFAKRIALQKCLQENRIDSSRLRIRPLYGHYNGRSLQSFSKDIDIFLAERHPKIRKKKICESLLEEGQDKGKIMGSDTMTDKIKDYMTETWGVKYAEAKKKRIDYFDEELVEQRRKKAAQKLPPIFSLYKISLKPLEHCRRDSYVQGSLHRDHHSHEHQLRNQICSQSESEIYFRKLTRRERLEQLAQKVACTKPACAGYQGDKTDRSHDGSVTLPTIDKNSFLVRQISG</sequence>
<proteinExistence type="predicted"/>
<keyword evidence="2" id="KW-1185">Reference proteome</keyword>
<evidence type="ECO:0000313" key="2">
    <source>
        <dbReference type="Proteomes" id="UP000242188"/>
    </source>
</evidence>
<dbReference type="OrthoDB" id="6089902at2759"/>
<comment type="caution">
    <text evidence="1">The sequence shown here is derived from an EMBL/GenBank/DDBJ whole genome shotgun (WGS) entry which is preliminary data.</text>
</comment>
<reference evidence="1 2" key="1">
    <citation type="journal article" date="2017" name="Nat. Ecol. Evol.">
        <title>Scallop genome provides insights into evolution of bilaterian karyotype and development.</title>
        <authorList>
            <person name="Wang S."/>
            <person name="Zhang J."/>
            <person name="Jiao W."/>
            <person name="Li J."/>
            <person name="Xun X."/>
            <person name="Sun Y."/>
            <person name="Guo X."/>
            <person name="Huan P."/>
            <person name="Dong B."/>
            <person name="Zhang L."/>
            <person name="Hu X."/>
            <person name="Sun X."/>
            <person name="Wang J."/>
            <person name="Zhao C."/>
            <person name="Wang Y."/>
            <person name="Wang D."/>
            <person name="Huang X."/>
            <person name="Wang R."/>
            <person name="Lv J."/>
            <person name="Li Y."/>
            <person name="Zhang Z."/>
            <person name="Liu B."/>
            <person name="Lu W."/>
            <person name="Hui Y."/>
            <person name="Liang J."/>
            <person name="Zhou Z."/>
            <person name="Hou R."/>
            <person name="Li X."/>
            <person name="Liu Y."/>
            <person name="Li H."/>
            <person name="Ning X."/>
            <person name="Lin Y."/>
            <person name="Zhao L."/>
            <person name="Xing Q."/>
            <person name="Dou J."/>
            <person name="Li Y."/>
            <person name="Mao J."/>
            <person name="Guo H."/>
            <person name="Dou H."/>
            <person name="Li T."/>
            <person name="Mu C."/>
            <person name="Jiang W."/>
            <person name="Fu Q."/>
            <person name="Fu X."/>
            <person name="Miao Y."/>
            <person name="Liu J."/>
            <person name="Yu Q."/>
            <person name="Li R."/>
            <person name="Liao H."/>
            <person name="Li X."/>
            <person name="Kong Y."/>
            <person name="Jiang Z."/>
            <person name="Chourrout D."/>
            <person name="Li R."/>
            <person name="Bao Z."/>
        </authorList>
    </citation>
    <scope>NUCLEOTIDE SEQUENCE [LARGE SCALE GENOMIC DNA]</scope>
    <source>
        <strain evidence="1 2">PY_sf001</strain>
    </source>
</reference>
<dbReference type="AlphaFoldDB" id="A0A210QME5"/>
<protein>
    <submittedName>
        <fullName evidence="1">Uncharacterized protein</fullName>
    </submittedName>
</protein>